<dbReference type="Proteomes" id="UP000079169">
    <property type="component" value="Unplaced"/>
</dbReference>
<evidence type="ECO:0000313" key="2">
    <source>
        <dbReference type="Proteomes" id="UP000079169"/>
    </source>
</evidence>
<dbReference type="GeneID" id="113473245"/>
<feature type="transmembrane region" description="Helical" evidence="1">
    <location>
        <begin position="30"/>
        <end position="50"/>
    </location>
</feature>
<name>A0A3Q0JK75_DIACI</name>
<dbReference type="RefSeq" id="XP_026688751.1">
    <property type="nucleotide sequence ID" value="XM_026832950.1"/>
</dbReference>
<keyword evidence="1" id="KW-0812">Transmembrane</keyword>
<keyword evidence="1" id="KW-1133">Transmembrane helix</keyword>
<evidence type="ECO:0000313" key="3">
    <source>
        <dbReference type="RefSeq" id="XP_026688751.1"/>
    </source>
</evidence>
<protein>
    <submittedName>
        <fullName evidence="3">Uncharacterized protein LOC113473245</fullName>
    </submittedName>
</protein>
<organism evidence="2 3">
    <name type="scientific">Diaphorina citri</name>
    <name type="common">Asian citrus psyllid</name>
    <dbReference type="NCBI Taxonomy" id="121845"/>
    <lineage>
        <taxon>Eukaryota</taxon>
        <taxon>Metazoa</taxon>
        <taxon>Ecdysozoa</taxon>
        <taxon>Arthropoda</taxon>
        <taxon>Hexapoda</taxon>
        <taxon>Insecta</taxon>
        <taxon>Pterygota</taxon>
        <taxon>Neoptera</taxon>
        <taxon>Paraneoptera</taxon>
        <taxon>Hemiptera</taxon>
        <taxon>Sternorrhyncha</taxon>
        <taxon>Psylloidea</taxon>
        <taxon>Psyllidae</taxon>
        <taxon>Diaphorininae</taxon>
        <taxon>Diaphorina</taxon>
    </lineage>
</organism>
<dbReference type="KEGG" id="dci:113473245"/>
<proteinExistence type="predicted"/>
<accession>A0A3Q0JK75</accession>
<dbReference type="PaxDb" id="121845-A0A3Q0JK75"/>
<keyword evidence="2" id="KW-1185">Reference proteome</keyword>
<gene>
    <name evidence="3" type="primary">LOC113473245</name>
</gene>
<feature type="transmembrane region" description="Helical" evidence="1">
    <location>
        <begin position="94"/>
        <end position="113"/>
    </location>
</feature>
<dbReference type="AlphaFoldDB" id="A0A3Q0JK75"/>
<sequence length="119" mass="13934">MCFVLATALYLIRLDLSLKRLPIEERTWKYSVYKILAVTFLTHLILAGIWQQLVNLTWEMTFIIKDFIEMLYKNTGNINFHTLSSLITMTTARWITHLEGLGILTFVLLSLSSRPDYDF</sequence>
<keyword evidence="1" id="KW-0472">Membrane</keyword>
<reference evidence="3" key="1">
    <citation type="submission" date="2025-08" db="UniProtKB">
        <authorList>
            <consortium name="RefSeq"/>
        </authorList>
    </citation>
    <scope>IDENTIFICATION</scope>
</reference>
<evidence type="ECO:0000256" key="1">
    <source>
        <dbReference type="SAM" id="Phobius"/>
    </source>
</evidence>